<name>B6HQ55_PENRW</name>
<dbReference type="Proteomes" id="UP000000724">
    <property type="component" value="Contig Pc00c22"/>
</dbReference>
<organism evidence="1 2">
    <name type="scientific">Penicillium rubens (strain ATCC 28089 / DSM 1075 / NRRL 1951 / Wisconsin 54-1255)</name>
    <name type="common">Penicillium chrysogenum</name>
    <dbReference type="NCBI Taxonomy" id="500485"/>
    <lineage>
        <taxon>Eukaryota</taxon>
        <taxon>Fungi</taxon>
        <taxon>Dikarya</taxon>
        <taxon>Ascomycota</taxon>
        <taxon>Pezizomycotina</taxon>
        <taxon>Eurotiomycetes</taxon>
        <taxon>Eurotiomycetidae</taxon>
        <taxon>Eurotiales</taxon>
        <taxon>Aspergillaceae</taxon>
        <taxon>Penicillium</taxon>
        <taxon>Penicillium chrysogenum species complex</taxon>
    </lineage>
</organism>
<accession>B6HQ55</accession>
<protein>
    <submittedName>
        <fullName evidence="1">Uncharacterized protein</fullName>
    </submittedName>
</protein>
<gene>
    <name evidence="1" type="ORF">Pc22g24080</name>
    <name evidence="1" type="ORF">PCH_Pc22g24080</name>
</gene>
<proteinExistence type="predicted"/>
<dbReference type="VEuPathDB" id="FungiDB:PCH_Pc22g24080"/>
<reference evidence="1 2" key="1">
    <citation type="journal article" date="2008" name="Nat. Biotechnol.">
        <title>Genome sequencing and analysis of the filamentous fungus Penicillium chrysogenum.</title>
        <authorList>
            <person name="van den Berg M.A."/>
            <person name="Albang R."/>
            <person name="Albermann K."/>
            <person name="Badger J.H."/>
            <person name="Daran J.-M."/>
            <person name="Driessen A.J.M."/>
            <person name="Garcia-Estrada C."/>
            <person name="Fedorova N.D."/>
            <person name="Harris D.M."/>
            <person name="Heijne W.H.M."/>
            <person name="Joardar V.S."/>
            <person name="Kiel J.A.K.W."/>
            <person name="Kovalchuk A."/>
            <person name="Martin J.F."/>
            <person name="Nierman W.C."/>
            <person name="Nijland J.G."/>
            <person name="Pronk J.T."/>
            <person name="Roubos J.A."/>
            <person name="van der Klei I.J."/>
            <person name="van Peij N.N.M.E."/>
            <person name="Veenhuis M."/>
            <person name="von Doehren H."/>
            <person name="Wagner C."/>
            <person name="Wortman J.R."/>
            <person name="Bovenberg R.A.L."/>
        </authorList>
    </citation>
    <scope>NUCLEOTIDE SEQUENCE [LARGE SCALE GENOMIC DNA]</scope>
    <source>
        <strain evidence="2">ATCC 28089 / DSM 1075 / NRRL 1951 / Wisconsin 54-1255</strain>
    </source>
</reference>
<sequence length="109" mass="12182">MGTLYNIERMYDVVWTLMERHVEPIIMKALRSTEYGVPRRAVRHPVRSSGSPRHAVGRPGSRLLGIGYPAPHYRIGAVKSDTVQSAMIYKHSMSPGRPDLNMPGVAEIV</sequence>
<dbReference type="EMBL" id="AM920437">
    <property type="protein sequence ID" value="CAP99696.1"/>
    <property type="molecule type" value="Genomic_DNA"/>
</dbReference>
<dbReference type="AlphaFoldDB" id="B6HQ55"/>
<dbReference type="HOGENOM" id="CLU_2184843_0_0_1"/>
<keyword evidence="2" id="KW-1185">Reference proteome</keyword>
<evidence type="ECO:0000313" key="2">
    <source>
        <dbReference type="Proteomes" id="UP000000724"/>
    </source>
</evidence>
<evidence type="ECO:0000313" key="1">
    <source>
        <dbReference type="EMBL" id="CAP99696.1"/>
    </source>
</evidence>